<dbReference type="EMBL" id="GEDG01037239">
    <property type="protein sequence ID" value="JAP08250.1"/>
    <property type="molecule type" value="Transcribed_RNA"/>
</dbReference>
<proteinExistence type="predicted"/>
<accession>A0A0V0GK50</accession>
<reference evidence="1" key="1">
    <citation type="submission" date="2015-12" db="EMBL/GenBank/DDBJ databases">
        <title>Gene expression during late stages of embryo sac development: a critical building block for successful pollen-pistil interactions.</title>
        <authorList>
            <person name="Liu Y."/>
            <person name="Joly V."/>
            <person name="Sabar M."/>
            <person name="Matton D.P."/>
        </authorList>
    </citation>
    <scope>NUCLEOTIDE SEQUENCE</scope>
</reference>
<feature type="non-terminal residue" evidence="1">
    <location>
        <position position="83"/>
    </location>
</feature>
<protein>
    <submittedName>
        <fullName evidence="1">Putative ovule protein</fullName>
    </submittedName>
</protein>
<name>A0A0V0GK50_SOLCH</name>
<organism evidence="1">
    <name type="scientific">Solanum chacoense</name>
    <name type="common">Chaco potato</name>
    <dbReference type="NCBI Taxonomy" id="4108"/>
    <lineage>
        <taxon>Eukaryota</taxon>
        <taxon>Viridiplantae</taxon>
        <taxon>Streptophyta</taxon>
        <taxon>Embryophyta</taxon>
        <taxon>Tracheophyta</taxon>
        <taxon>Spermatophyta</taxon>
        <taxon>Magnoliopsida</taxon>
        <taxon>eudicotyledons</taxon>
        <taxon>Gunneridae</taxon>
        <taxon>Pentapetalae</taxon>
        <taxon>asterids</taxon>
        <taxon>lamiids</taxon>
        <taxon>Solanales</taxon>
        <taxon>Solanaceae</taxon>
        <taxon>Solanoideae</taxon>
        <taxon>Solaneae</taxon>
        <taxon>Solanum</taxon>
    </lineage>
</organism>
<evidence type="ECO:0000313" key="1">
    <source>
        <dbReference type="EMBL" id="JAP08250.1"/>
    </source>
</evidence>
<dbReference type="AlphaFoldDB" id="A0A0V0GK50"/>
<sequence length="83" mass="9013">MDSDIILILLSECTNNGAKENRETPNVVASSSACQRQIQDLKLTNSKGHANLFCIVPILSNVSEGQTLKLKVKAKKGCKKLLT</sequence>